<name>A0ABD5SG86_9EURY</name>
<dbReference type="EMBL" id="JBHSWV010000059">
    <property type="protein sequence ID" value="MFC6764191.1"/>
    <property type="molecule type" value="Genomic_DNA"/>
</dbReference>
<dbReference type="GO" id="GO:0016878">
    <property type="term" value="F:acid-thiol ligase activity"/>
    <property type="evidence" value="ECO:0007669"/>
    <property type="project" value="UniProtKB-ARBA"/>
</dbReference>
<comment type="caution">
    <text evidence="2">The sequence shown here is derived from an EMBL/GenBank/DDBJ whole genome shotgun (WGS) entry which is preliminary data.</text>
</comment>
<gene>
    <name evidence="2" type="ORF">ACFQE6_03730</name>
</gene>
<dbReference type="Gene3D" id="3.30.300.30">
    <property type="match status" value="1"/>
</dbReference>
<dbReference type="Proteomes" id="UP001596383">
    <property type="component" value="Unassembled WGS sequence"/>
</dbReference>
<feature type="non-terminal residue" evidence="2">
    <location>
        <position position="1"/>
    </location>
</feature>
<evidence type="ECO:0000259" key="1">
    <source>
        <dbReference type="Pfam" id="PF13193"/>
    </source>
</evidence>
<reference evidence="2 3" key="1">
    <citation type="journal article" date="2019" name="Int. J. Syst. Evol. Microbiol.">
        <title>The Global Catalogue of Microorganisms (GCM) 10K type strain sequencing project: providing services to taxonomists for standard genome sequencing and annotation.</title>
        <authorList>
            <consortium name="The Broad Institute Genomics Platform"/>
            <consortium name="The Broad Institute Genome Sequencing Center for Infectious Disease"/>
            <person name="Wu L."/>
            <person name="Ma J."/>
        </authorList>
    </citation>
    <scope>NUCLEOTIDE SEQUENCE [LARGE SCALE GENOMIC DNA]</scope>
    <source>
        <strain evidence="2 3">LMG 29247</strain>
    </source>
</reference>
<evidence type="ECO:0000313" key="3">
    <source>
        <dbReference type="Proteomes" id="UP001596383"/>
    </source>
</evidence>
<dbReference type="SUPFAM" id="SSF56801">
    <property type="entry name" value="Acetyl-CoA synthetase-like"/>
    <property type="match status" value="1"/>
</dbReference>
<dbReference type="InterPro" id="IPR025110">
    <property type="entry name" value="AMP-bd_C"/>
</dbReference>
<organism evidence="2 3">
    <name type="scientific">Natrinema soli</name>
    <dbReference type="NCBI Taxonomy" id="1930624"/>
    <lineage>
        <taxon>Archaea</taxon>
        <taxon>Methanobacteriati</taxon>
        <taxon>Methanobacteriota</taxon>
        <taxon>Stenosarchaea group</taxon>
        <taxon>Halobacteria</taxon>
        <taxon>Halobacteriales</taxon>
        <taxon>Natrialbaceae</taxon>
        <taxon>Natrinema</taxon>
    </lineage>
</organism>
<dbReference type="InterPro" id="IPR050237">
    <property type="entry name" value="ATP-dep_AMP-bd_enzyme"/>
</dbReference>
<dbReference type="InterPro" id="IPR045851">
    <property type="entry name" value="AMP-bd_C_sf"/>
</dbReference>
<sequence length="152" mass="16385">ELAVAGPTVTPGYDDSEQTAEAFGRHGLHTGDVGFVDDDGRLHVLDRRSDRIVTGGENVHPGEVVDVLRDHPAVEDAAVVGIDDPEWGERVAALVVVDGDISADDLRAHCRNRIADYKRPRTVAFADSIPRTASDTVDREAVHERLSDAAGR</sequence>
<dbReference type="PANTHER" id="PTHR43767:SF1">
    <property type="entry name" value="NONRIBOSOMAL PEPTIDE SYNTHASE PES1 (EUROFUNG)-RELATED"/>
    <property type="match status" value="1"/>
</dbReference>
<dbReference type="PANTHER" id="PTHR43767">
    <property type="entry name" value="LONG-CHAIN-FATTY-ACID--COA LIGASE"/>
    <property type="match status" value="1"/>
</dbReference>
<dbReference type="AlphaFoldDB" id="A0ABD5SG86"/>
<dbReference type="Gene3D" id="3.40.50.12780">
    <property type="entry name" value="N-terminal domain of ligase-like"/>
    <property type="match status" value="1"/>
</dbReference>
<dbReference type="Pfam" id="PF13193">
    <property type="entry name" value="AMP-binding_C"/>
    <property type="match status" value="1"/>
</dbReference>
<proteinExistence type="predicted"/>
<dbReference type="InterPro" id="IPR042099">
    <property type="entry name" value="ANL_N_sf"/>
</dbReference>
<keyword evidence="3" id="KW-1185">Reference proteome</keyword>
<evidence type="ECO:0000313" key="2">
    <source>
        <dbReference type="EMBL" id="MFC6764191.1"/>
    </source>
</evidence>
<accession>A0ABD5SG86</accession>
<dbReference type="RefSeq" id="WP_273737276.1">
    <property type="nucleotide sequence ID" value="NZ_JAQIVI010000059.1"/>
</dbReference>
<feature type="domain" description="AMP-binding enzyme C-terminal" evidence="1">
    <location>
        <begin position="66"/>
        <end position="134"/>
    </location>
</feature>
<protein>
    <submittedName>
        <fullName evidence="2">Class I adenylate-forming enzyme family protein</fullName>
    </submittedName>
</protein>